<gene>
    <name evidence="3" type="primary">EOG090X0APE</name>
</gene>
<protein>
    <submittedName>
        <fullName evidence="3">EOG090X0APE</fullName>
    </submittedName>
</protein>
<comment type="similarity">
    <text evidence="1">Belongs to the MAM33 family.</text>
</comment>
<dbReference type="InterPro" id="IPR003428">
    <property type="entry name" value="MAM33"/>
</dbReference>
<dbReference type="PANTHER" id="PTHR10826:SF1">
    <property type="entry name" value="COMPLEMENT COMPONENT 1 Q SUBCOMPONENT-BINDING PROTEIN, MITOCHONDRIAL"/>
    <property type="match status" value="1"/>
</dbReference>
<evidence type="ECO:0000313" key="3">
    <source>
        <dbReference type="EMBL" id="CAG4645707.1"/>
    </source>
</evidence>
<dbReference type="GO" id="GO:0005759">
    <property type="term" value="C:mitochondrial matrix"/>
    <property type="evidence" value="ECO:0007669"/>
    <property type="project" value="InterPro"/>
</dbReference>
<organism evidence="3">
    <name type="scientific">Lynceus sp. MCZ IZ 141354</name>
    <dbReference type="NCBI Taxonomy" id="1930659"/>
    <lineage>
        <taxon>Eukaryota</taxon>
        <taxon>Metazoa</taxon>
        <taxon>Ecdysozoa</taxon>
        <taxon>Arthropoda</taxon>
        <taxon>Crustacea</taxon>
        <taxon>Branchiopoda</taxon>
        <taxon>Diplostraca</taxon>
        <taxon>Laevicaudata</taxon>
        <taxon>Lynceidae</taxon>
        <taxon>Lynceus</taxon>
    </lineage>
</organism>
<dbReference type="FunFam" id="3.10.280.10:FF:000005">
    <property type="entry name" value="Glycoprotein gC1qBP, putative"/>
    <property type="match status" value="1"/>
</dbReference>
<dbReference type="EMBL" id="OC989052">
    <property type="protein sequence ID" value="CAG4645707.1"/>
    <property type="molecule type" value="Genomic_DNA"/>
</dbReference>
<dbReference type="AlphaFoldDB" id="A0A9N6WYQ6"/>
<feature type="compositionally biased region" description="Basic and acidic residues" evidence="2">
    <location>
        <begin position="9"/>
        <end position="19"/>
    </location>
</feature>
<sequence length="239" mass="26949">MIRRPPRSTRSETEIHETGVNHMPTPWGQSCSCGCGIKSMHTKGDKELVEFLDEEIAAEKKTQKPDKAANLEGFEVKRDGSELVLSKKFNDEQVIITLNVNHSVDAEVPEPELEQKDDAPSEMKSKPQFEIRLVKGNKNLRFACSYIQDAGMQPAEDDAVNDLFAIEELAIYEGDHNEKTYAVSGDILDGYMYDLLMNMLEERGITNEFADKLSSLATKYEHGLYINLLEKVQSFVKNA</sequence>
<dbReference type="InterPro" id="IPR036561">
    <property type="entry name" value="MAM33_sf"/>
</dbReference>
<evidence type="ECO:0000256" key="2">
    <source>
        <dbReference type="SAM" id="MobiDB-lite"/>
    </source>
</evidence>
<proteinExistence type="inferred from homology"/>
<evidence type="ECO:0000256" key="1">
    <source>
        <dbReference type="ARBA" id="ARBA00005457"/>
    </source>
</evidence>
<dbReference type="Gene3D" id="3.10.280.10">
    <property type="entry name" value="Mitochondrial glycoprotein"/>
    <property type="match status" value="1"/>
</dbReference>
<dbReference type="PROSITE" id="PS51257">
    <property type="entry name" value="PROKAR_LIPOPROTEIN"/>
    <property type="match status" value="1"/>
</dbReference>
<accession>A0A9N6WYQ6</accession>
<dbReference type="GO" id="GO:0042256">
    <property type="term" value="P:cytosolic ribosome assembly"/>
    <property type="evidence" value="ECO:0007669"/>
    <property type="project" value="TreeGrafter"/>
</dbReference>
<reference evidence="3" key="1">
    <citation type="submission" date="2021-04" db="EMBL/GenBank/DDBJ databases">
        <authorList>
            <person name="Cornetti L."/>
        </authorList>
    </citation>
    <scope>NUCLEOTIDE SEQUENCE</scope>
</reference>
<dbReference type="Pfam" id="PF02330">
    <property type="entry name" value="MAM33"/>
    <property type="match status" value="1"/>
</dbReference>
<feature type="region of interest" description="Disordered" evidence="2">
    <location>
        <begin position="1"/>
        <end position="21"/>
    </location>
</feature>
<dbReference type="SUPFAM" id="SSF54529">
    <property type="entry name" value="Mitochondrial glycoprotein MAM33-like"/>
    <property type="match status" value="1"/>
</dbReference>
<name>A0A9N6WYQ6_9CRUS</name>
<dbReference type="PANTHER" id="PTHR10826">
    <property type="entry name" value="COMPLEMENT COMPONENT 1"/>
    <property type="match status" value="1"/>
</dbReference>